<name>A0A0E9VYP6_ANGAN</name>
<sequence length="16" mass="1842">MGLKPQLHSRKISTFV</sequence>
<accession>A0A0E9VYP6</accession>
<evidence type="ECO:0000313" key="1">
    <source>
        <dbReference type="EMBL" id="JAH83201.1"/>
    </source>
</evidence>
<reference evidence="1" key="2">
    <citation type="journal article" date="2015" name="Fish Shellfish Immunol.">
        <title>Early steps in the European eel (Anguilla anguilla)-Vibrio vulnificus interaction in the gills: Role of the RtxA13 toxin.</title>
        <authorList>
            <person name="Callol A."/>
            <person name="Pajuelo D."/>
            <person name="Ebbesson L."/>
            <person name="Teles M."/>
            <person name="MacKenzie S."/>
            <person name="Amaro C."/>
        </authorList>
    </citation>
    <scope>NUCLEOTIDE SEQUENCE</scope>
</reference>
<dbReference type="EMBL" id="GBXM01025376">
    <property type="protein sequence ID" value="JAH83201.1"/>
    <property type="molecule type" value="Transcribed_RNA"/>
</dbReference>
<organism evidence="1">
    <name type="scientific">Anguilla anguilla</name>
    <name type="common">European freshwater eel</name>
    <name type="synonym">Muraena anguilla</name>
    <dbReference type="NCBI Taxonomy" id="7936"/>
    <lineage>
        <taxon>Eukaryota</taxon>
        <taxon>Metazoa</taxon>
        <taxon>Chordata</taxon>
        <taxon>Craniata</taxon>
        <taxon>Vertebrata</taxon>
        <taxon>Euteleostomi</taxon>
        <taxon>Actinopterygii</taxon>
        <taxon>Neopterygii</taxon>
        <taxon>Teleostei</taxon>
        <taxon>Anguilliformes</taxon>
        <taxon>Anguillidae</taxon>
        <taxon>Anguilla</taxon>
    </lineage>
</organism>
<proteinExistence type="predicted"/>
<dbReference type="AlphaFoldDB" id="A0A0E9VYP6"/>
<reference evidence="1" key="1">
    <citation type="submission" date="2014-11" db="EMBL/GenBank/DDBJ databases">
        <authorList>
            <person name="Amaro Gonzalez C."/>
        </authorList>
    </citation>
    <scope>NUCLEOTIDE SEQUENCE</scope>
</reference>
<protein>
    <submittedName>
        <fullName evidence="1">Uncharacterized protein</fullName>
    </submittedName>
</protein>